<dbReference type="GeneID" id="108676535"/>
<dbReference type="RefSeq" id="XP_018020111.2">
    <property type="nucleotide sequence ID" value="XM_018164622.2"/>
</dbReference>
<dbReference type="Pfam" id="PF00110">
    <property type="entry name" value="wnt"/>
    <property type="match status" value="2"/>
</dbReference>
<dbReference type="GO" id="GO:0005125">
    <property type="term" value="F:cytokine activity"/>
    <property type="evidence" value="ECO:0007669"/>
    <property type="project" value="TreeGrafter"/>
</dbReference>
<feature type="region of interest" description="Disordered" evidence="11">
    <location>
        <begin position="1042"/>
        <end position="1073"/>
    </location>
</feature>
<proteinExistence type="inferred from homology"/>
<evidence type="ECO:0000256" key="7">
    <source>
        <dbReference type="ARBA" id="ARBA00023157"/>
    </source>
</evidence>
<reference evidence="13" key="1">
    <citation type="submission" date="2025-08" db="UniProtKB">
        <authorList>
            <consortium name="RefSeq"/>
        </authorList>
    </citation>
    <scope>IDENTIFICATION</scope>
    <source>
        <tissue evidence="13">Whole organism</tissue>
    </source>
</reference>
<dbReference type="GO" id="GO:0005615">
    <property type="term" value="C:extracellular space"/>
    <property type="evidence" value="ECO:0007669"/>
    <property type="project" value="TreeGrafter"/>
</dbReference>
<keyword evidence="6 10" id="KW-0879">Wnt signaling pathway</keyword>
<evidence type="ECO:0000256" key="10">
    <source>
        <dbReference type="RuleBase" id="RU003500"/>
    </source>
</evidence>
<keyword evidence="3 10" id="KW-0217">Developmental protein</keyword>
<dbReference type="PANTHER" id="PTHR12027:SF101">
    <property type="entry name" value="PROTEIN WNT-4"/>
    <property type="match status" value="1"/>
</dbReference>
<dbReference type="GO" id="GO:0005109">
    <property type="term" value="F:frizzled binding"/>
    <property type="evidence" value="ECO:0007669"/>
    <property type="project" value="TreeGrafter"/>
</dbReference>
<feature type="region of interest" description="Disordered" evidence="11">
    <location>
        <begin position="1098"/>
        <end position="1137"/>
    </location>
</feature>
<protein>
    <recommendedName>
        <fullName evidence="10">Protein Wnt</fullName>
    </recommendedName>
</protein>
<dbReference type="GO" id="GO:0030182">
    <property type="term" value="P:neuron differentiation"/>
    <property type="evidence" value="ECO:0007669"/>
    <property type="project" value="TreeGrafter"/>
</dbReference>
<evidence type="ECO:0000256" key="6">
    <source>
        <dbReference type="ARBA" id="ARBA00022687"/>
    </source>
</evidence>
<feature type="compositionally biased region" description="Polar residues" evidence="11">
    <location>
        <begin position="574"/>
        <end position="588"/>
    </location>
</feature>
<dbReference type="PANTHER" id="PTHR12027">
    <property type="entry name" value="WNT RELATED"/>
    <property type="match status" value="1"/>
</dbReference>
<keyword evidence="4" id="KW-0964">Secreted</keyword>
<dbReference type="InterPro" id="IPR043158">
    <property type="entry name" value="Wnt_C"/>
</dbReference>
<keyword evidence="12" id="KW-1185">Reference proteome</keyword>
<feature type="region of interest" description="Disordered" evidence="11">
    <location>
        <begin position="119"/>
        <end position="216"/>
    </location>
</feature>
<dbReference type="GO" id="GO:0045165">
    <property type="term" value="P:cell fate commitment"/>
    <property type="evidence" value="ECO:0007669"/>
    <property type="project" value="TreeGrafter"/>
</dbReference>
<evidence type="ECO:0000256" key="11">
    <source>
        <dbReference type="SAM" id="MobiDB-lite"/>
    </source>
</evidence>
<evidence type="ECO:0000313" key="13">
    <source>
        <dbReference type="RefSeq" id="XP_018020111.2"/>
    </source>
</evidence>
<comment type="function">
    <text evidence="10">Ligand for members of the frizzled family of seven transmembrane receptors.</text>
</comment>
<name>A0A8B7P4W1_HYAAZ</name>
<dbReference type="AlphaFoldDB" id="A0A8B7P4W1"/>
<keyword evidence="8" id="KW-0325">Glycoprotein</keyword>
<feature type="compositionally biased region" description="Basic residues" evidence="11">
    <location>
        <begin position="1111"/>
        <end position="1126"/>
    </location>
</feature>
<organism evidence="12 13">
    <name type="scientific">Hyalella azteca</name>
    <name type="common">Amphipod</name>
    <dbReference type="NCBI Taxonomy" id="294128"/>
    <lineage>
        <taxon>Eukaryota</taxon>
        <taxon>Metazoa</taxon>
        <taxon>Ecdysozoa</taxon>
        <taxon>Arthropoda</taxon>
        <taxon>Crustacea</taxon>
        <taxon>Multicrustacea</taxon>
        <taxon>Malacostraca</taxon>
        <taxon>Eumalacostraca</taxon>
        <taxon>Peracarida</taxon>
        <taxon>Amphipoda</taxon>
        <taxon>Senticaudata</taxon>
        <taxon>Talitrida</taxon>
        <taxon>Talitroidea</taxon>
        <taxon>Hyalellidae</taxon>
        <taxon>Hyalella</taxon>
    </lineage>
</organism>
<feature type="region of interest" description="Disordered" evidence="11">
    <location>
        <begin position="546"/>
        <end position="746"/>
    </location>
</feature>
<sequence>MCINEAFPAMEFTNIRLYSRYTNENSCYEQHLKCDVLTREEDIAVPCRQRYDSSRYENKRTVKCDHCEVDCCCYRTIDGSRTVRTIFVNSENRTNSCGEHDDEEARSCNNYCDDKNTMNSRDGDKEHDTMNSREGDKEHDTMNSRDGDEEHDTMNSRDGDKEHDTMNSRDGDKEHDNTMNSRDGDKEHDNTMNSRDGDKEHDTTMNSRGGDKKQLLECEKSKKQATILADIHKMENKQKVCEQEVWQAITVNSARPDNRHTYSSCSATQTSVGGEQFACITWTTALLEQATAHDVQVDKENTAEIQTVNGNPLEIQTVNGNIPEIQTVNGNIPEIQTVNGNIPEIQTVTRNPQEIQTVNGNTPEIQTVTGNPQEIQTVNGNVPEIQTVNLSTAEIQTANGDTQNSLTPDSEPLDMKLIDGEPFDLRTVNGGLLENRTVNGVVLNGDRLPLKKRTLFNDNAAGNNTRAIAVKSFPKKTSEFQANLLDTRHFGRSNRYSVCHRSRILFQNVVHISGSASLLHFVPGMRYSQPRFPVLVMGTRCASGRNSLLRTQSSGMRSRSYQELHPSSKKRNSMNETQNSEAEAQTSCPERHISDSRTQFSLSTTQVLRSGTQHSRSLTENSRSQTQTSLSGTQNSRSGTQNSRSQAQDSQSGTQTSQPGTHNLRSQAQNLRSQAQNSRSQTQDFRSGTQTSQPGTHNLRSQAQNLRSQAQNSRSQTQDSRSGTQTSQPGTQNSRSHAQNSRSGTQTSLLGTQACEHSPENIDRHSLKSTCEKTLFASTELFLQRILFLFLRMRLLLLNSYKNSCSSLRLGQLILLLLLLSLLSCQATSVSVTAADQRYNRAVKWWSLPAVTGPPDLQLSEVRSNSLADRHLSLAVRRRLVKKQRALVRENQGLLAAVVRSLRTAHLECQHHFRHERWNCPPPPPATARRRHFFGKIATLPVAETAFLHALTSLALLRTLASTCAQGGLPSCSCAAPSSGSNWMSGFIMGWVYDASTLVAGQVIVLEANVTDGETERLEELYDKAHLVTVSADASADFNSVKSTLKSHKKRSQSPAQPSIGRIPASSPGGKLKRRVMHLNPHHRVAPQPLLNRNFITKGIGPTERGQGVRVKSKKKKKKKKKRIKRLLLQPEGQDSERSPTVTDLIYLQPSPNFCDVNHDVGVTGTSGRQCQDKRHCRHLCCGRNYFTRSVVVEQRCHCSFHWCCEVHCTTCNVTSTVHRCT</sequence>
<comment type="similarity">
    <text evidence="2 10">Belongs to the Wnt family.</text>
</comment>
<dbReference type="PRINTS" id="PR01349">
    <property type="entry name" value="WNTPROTEIN"/>
</dbReference>
<dbReference type="Gene3D" id="3.30.2460.20">
    <property type="match status" value="1"/>
</dbReference>
<dbReference type="KEGG" id="hazt:108676535"/>
<dbReference type="SMART" id="SM00097">
    <property type="entry name" value="WNT1"/>
    <property type="match status" value="1"/>
</dbReference>
<feature type="compositionally biased region" description="Polar residues" evidence="11">
    <location>
        <begin position="546"/>
        <end position="561"/>
    </location>
</feature>
<evidence type="ECO:0000256" key="3">
    <source>
        <dbReference type="ARBA" id="ARBA00022473"/>
    </source>
</evidence>
<evidence type="ECO:0000256" key="1">
    <source>
        <dbReference type="ARBA" id="ARBA00004498"/>
    </source>
</evidence>
<dbReference type="OrthoDB" id="5945655at2759"/>
<evidence type="ECO:0000256" key="5">
    <source>
        <dbReference type="ARBA" id="ARBA00022530"/>
    </source>
</evidence>
<keyword evidence="5" id="KW-0272">Extracellular matrix</keyword>
<dbReference type="InterPro" id="IPR005817">
    <property type="entry name" value="Wnt"/>
</dbReference>
<comment type="subcellular location">
    <subcellularLocation>
        <location evidence="1 10">Secreted</location>
        <location evidence="1 10">Extracellular space</location>
        <location evidence="1 10">Extracellular matrix</location>
    </subcellularLocation>
</comment>
<gene>
    <name evidence="13" type="primary">LOC108676535</name>
</gene>
<keyword evidence="7" id="KW-1015">Disulfide bond</keyword>
<keyword evidence="9" id="KW-0449">Lipoprotein</keyword>
<dbReference type="Proteomes" id="UP000694843">
    <property type="component" value="Unplaced"/>
</dbReference>
<evidence type="ECO:0000256" key="9">
    <source>
        <dbReference type="ARBA" id="ARBA00023288"/>
    </source>
</evidence>
<feature type="compositionally biased region" description="Polar residues" evidence="11">
    <location>
        <begin position="596"/>
        <end position="746"/>
    </location>
</feature>
<evidence type="ECO:0000313" key="12">
    <source>
        <dbReference type="Proteomes" id="UP000694843"/>
    </source>
</evidence>
<accession>A0A8B7P4W1</accession>
<evidence type="ECO:0000256" key="4">
    <source>
        <dbReference type="ARBA" id="ARBA00022525"/>
    </source>
</evidence>
<dbReference type="GO" id="GO:0060070">
    <property type="term" value="P:canonical Wnt signaling pathway"/>
    <property type="evidence" value="ECO:0007669"/>
    <property type="project" value="TreeGrafter"/>
</dbReference>
<evidence type="ECO:0000256" key="8">
    <source>
        <dbReference type="ARBA" id="ARBA00023180"/>
    </source>
</evidence>
<evidence type="ECO:0000256" key="2">
    <source>
        <dbReference type="ARBA" id="ARBA00005683"/>
    </source>
</evidence>